<keyword evidence="2" id="KW-1185">Reference proteome</keyword>
<evidence type="ECO:0000313" key="2">
    <source>
        <dbReference type="Proteomes" id="UP000266673"/>
    </source>
</evidence>
<reference evidence="1 2" key="1">
    <citation type="submission" date="2018-06" db="EMBL/GenBank/DDBJ databases">
        <title>Comparative genomics reveals the genomic features of Rhizophagus irregularis, R. cerebriforme, R. diaphanum and Gigaspora rosea, and their symbiotic lifestyle signature.</title>
        <authorList>
            <person name="Morin E."/>
            <person name="San Clemente H."/>
            <person name="Chen E.C.H."/>
            <person name="De La Providencia I."/>
            <person name="Hainaut M."/>
            <person name="Kuo A."/>
            <person name="Kohler A."/>
            <person name="Murat C."/>
            <person name="Tang N."/>
            <person name="Roy S."/>
            <person name="Loubradou J."/>
            <person name="Henrissat B."/>
            <person name="Grigoriev I.V."/>
            <person name="Corradi N."/>
            <person name="Roux C."/>
            <person name="Martin F.M."/>
        </authorList>
    </citation>
    <scope>NUCLEOTIDE SEQUENCE [LARGE SCALE GENOMIC DNA]</scope>
    <source>
        <strain evidence="1 2">DAOM 194757</strain>
    </source>
</reference>
<protein>
    <recommendedName>
        <fullName evidence="3">Peptidase S1 domain-containing protein</fullName>
    </recommendedName>
</protein>
<dbReference type="Gene3D" id="2.40.10.10">
    <property type="entry name" value="Trypsin-like serine proteases"/>
    <property type="match status" value="1"/>
</dbReference>
<evidence type="ECO:0000313" key="1">
    <source>
        <dbReference type="EMBL" id="RIB23100.1"/>
    </source>
</evidence>
<evidence type="ECO:0008006" key="3">
    <source>
        <dbReference type="Google" id="ProtNLM"/>
    </source>
</evidence>
<name>A0A397VKS9_9GLOM</name>
<dbReference type="AlphaFoldDB" id="A0A397VKS9"/>
<dbReference type="InterPro" id="IPR043504">
    <property type="entry name" value="Peptidase_S1_PA_chymotrypsin"/>
</dbReference>
<accession>A0A397VKS9</accession>
<proteinExistence type="predicted"/>
<dbReference type="OrthoDB" id="10621057at2759"/>
<comment type="caution">
    <text evidence="1">The sequence shown here is derived from an EMBL/GenBank/DDBJ whole genome shotgun (WGS) entry which is preliminary data.</text>
</comment>
<sequence>MKDYQNYLNFKDAKNTMNQLNISFYQINILSQQNNIINCIINIEPEVNNIVIYLNKDDPKNQEFIAKITKFNPSPIIIPLNKKEEKEEILFNSSTLVEKRNIHLELQGGSKIITFTENKRKSCSMGLMVTKNGSDFIATAGHCAEEVPSPRLFYLESIDHINREIGPMVEFSLSRNNLGFIKNLNADNIQLRPII</sequence>
<dbReference type="Proteomes" id="UP000266673">
    <property type="component" value="Unassembled WGS sequence"/>
</dbReference>
<dbReference type="EMBL" id="QKWP01000278">
    <property type="protein sequence ID" value="RIB23100.1"/>
    <property type="molecule type" value="Genomic_DNA"/>
</dbReference>
<gene>
    <name evidence="1" type="ORF">C2G38_2033029</name>
</gene>
<organism evidence="1 2">
    <name type="scientific">Gigaspora rosea</name>
    <dbReference type="NCBI Taxonomy" id="44941"/>
    <lineage>
        <taxon>Eukaryota</taxon>
        <taxon>Fungi</taxon>
        <taxon>Fungi incertae sedis</taxon>
        <taxon>Mucoromycota</taxon>
        <taxon>Glomeromycotina</taxon>
        <taxon>Glomeromycetes</taxon>
        <taxon>Diversisporales</taxon>
        <taxon>Gigasporaceae</taxon>
        <taxon>Gigaspora</taxon>
    </lineage>
</organism>